<reference evidence="1 2" key="1">
    <citation type="submission" date="2018-06" db="EMBL/GenBank/DDBJ databases">
        <title>Comparative genomics reveals the genomic features of Rhizophagus irregularis, R. cerebriforme, R. diaphanum and Gigaspora rosea, and their symbiotic lifestyle signature.</title>
        <authorList>
            <person name="Morin E."/>
            <person name="San Clemente H."/>
            <person name="Chen E.C.H."/>
            <person name="De La Providencia I."/>
            <person name="Hainaut M."/>
            <person name="Kuo A."/>
            <person name="Kohler A."/>
            <person name="Murat C."/>
            <person name="Tang N."/>
            <person name="Roy S."/>
            <person name="Loubradou J."/>
            <person name="Henrissat B."/>
            <person name="Grigoriev I.V."/>
            <person name="Corradi N."/>
            <person name="Roux C."/>
            <person name="Martin F.M."/>
        </authorList>
    </citation>
    <scope>NUCLEOTIDE SEQUENCE [LARGE SCALE GENOMIC DNA]</scope>
    <source>
        <strain evidence="1 2">DAOM 227022</strain>
    </source>
</reference>
<name>A0A397S7B9_9GLOM</name>
<sequence length="247" mass="28841">MSKTMIIRKWTTEEFIEVLSFINNNFKTSSDSLSKSCKKAVEHLHLDRSHRSVYSKVTKSTRAVNDWMSNRVKNSDAIIWEDDRVFKLLEEICKRLMKNRFKFIEVSIGEQGLQQHDLYHCHHFLNENQQAENCSDTSSNSSVGSVGSVSSVIDKNEENLSDSDSTIDGEYENVDLYRQNEIQSTFLQSPSKIFSDRIREAEKARDICEVTGDKNNYNKIHQTIKQIQEYRDKVFDLFEEIDEIRSF</sequence>
<dbReference type="Proteomes" id="UP000265703">
    <property type="component" value="Unassembled WGS sequence"/>
</dbReference>
<keyword evidence="2" id="KW-1185">Reference proteome</keyword>
<proteinExistence type="predicted"/>
<dbReference type="AlphaFoldDB" id="A0A397S7B9"/>
<organism evidence="1 2">
    <name type="scientific">Glomus cerebriforme</name>
    <dbReference type="NCBI Taxonomy" id="658196"/>
    <lineage>
        <taxon>Eukaryota</taxon>
        <taxon>Fungi</taxon>
        <taxon>Fungi incertae sedis</taxon>
        <taxon>Mucoromycota</taxon>
        <taxon>Glomeromycotina</taxon>
        <taxon>Glomeromycetes</taxon>
        <taxon>Glomerales</taxon>
        <taxon>Glomeraceae</taxon>
        <taxon>Glomus</taxon>
    </lineage>
</organism>
<comment type="caution">
    <text evidence="1">The sequence shown here is derived from an EMBL/GenBank/DDBJ whole genome shotgun (WGS) entry which is preliminary data.</text>
</comment>
<protein>
    <submittedName>
        <fullName evidence="1">Uncharacterized protein</fullName>
    </submittedName>
</protein>
<evidence type="ECO:0000313" key="2">
    <source>
        <dbReference type="Proteomes" id="UP000265703"/>
    </source>
</evidence>
<dbReference type="EMBL" id="QKYT01000806">
    <property type="protein sequence ID" value="RIA81382.1"/>
    <property type="molecule type" value="Genomic_DNA"/>
</dbReference>
<evidence type="ECO:0000313" key="1">
    <source>
        <dbReference type="EMBL" id="RIA81382.1"/>
    </source>
</evidence>
<accession>A0A397S7B9</accession>
<gene>
    <name evidence="1" type="ORF">C1645_837100</name>
</gene>
<dbReference type="OrthoDB" id="2323654at2759"/>